<dbReference type="Pfam" id="PF01636">
    <property type="entry name" value="APH"/>
    <property type="match status" value="1"/>
</dbReference>
<dbReference type="Proteomes" id="UP000656804">
    <property type="component" value="Unassembled WGS sequence"/>
</dbReference>
<gene>
    <name evidence="3" type="ORF">ISG29_18920</name>
</gene>
<dbReference type="SUPFAM" id="SSF56112">
    <property type="entry name" value="Protein kinase-like (PK-like)"/>
    <property type="match status" value="1"/>
</dbReference>
<name>A0A930V1N3_9ACTN</name>
<comment type="caution">
    <text evidence="3">The sequence shown here is derived from an EMBL/GenBank/DDBJ whole genome shotgun (WGS) entry which is preliminary data.</text>
</comment>
<dbReference type="AlphaFoldDB" id="A0A930V1N3"/>
<dbReference type="InterPro" id="IPR011009">
    <property type="entry name" value="Kinase-like_dom_sf"/>
</dbReference>
<sequence>MAQMDQERPLAGGNTSEVVRAGDTVRRSTGAWTPAVHRLLRHLERVGFDGAPRVRGLDDAGREILEYVPGDVGTLTAEQPLLPWFRTAEACRAVGVWVKDFQAAQAGYAPDPAQPWRRVPGRSLAPGDVLVHHDVSPYNTVRRDDGSLVVLDWDFACPGDPLEDLAWAAWRWVPLMAGTRWHAEYGVGPHDDGDARRRRNLAALLEGYCPTAAQRGALAEVVYRQMTVHADSLEEMATTDVAFAALVDRGFAREAREDAAWLEQNAVRLGL</sequence>
<reference evidence="3" key="1">
    <citation type="submission" date="2020-11" db="EMBL/GenBank/DDBJ databases">
        <title>Nocardioides sp. CBS4Y-1, whole genome shotgun sequence.</title>
        <authorList>
            <person name="Tuo L."/>
        </authorList>
    </citation>
    <scope>NUCLEOTIDE SEQUENCE</scope>
    <source>
        <strain evidence="3">CBS4Y-1</strain>
    </source>
</reference>
<proteinExistence type="predicted"/>
<evidence type="ECO:0000313" key="4">
    <source>
        <dbReference type="Proteomes" id="UP000656804"/>
    </source>
</evidence>
<evidence type="ECO:0000313" key="3">
    <source>
        <dbReference type="EMBL" id="MBF4163752.1"/>
    </source>
</evidence>
<evidence type="ECO:0000259" key="2">
    <source>
        <dbReference type="Pfam" id="PF01636"/>
    </source>
</evidence>
<accession>A0A930V1N3</accession>
<feature type="region of interest" description="Disordered" evidence="1">
    <location>
        <begin position="1"/>
        <end position="20"/>
    </location>
</feature>
<evidence type="ECO:0000256" key="1">
    <source>
        <dbReference type="SAM" id="MobiDB-lite"/>
    </source>
</evidence>
<feature type="domain" description="Aminoglycoside phosphotransferase" evidence="2">
    <location>
        <begin position="126"/>
        <end position="194"/>
    </location>
</feature>
<keyword evidence="4" id="KW-1185">Reference proteome</keyword>
<organism evidence="3 4">
    <name type="scientific">Nocardioides acrostichi</name>
    <dbReference type="NCBI Taxonomy" id="2784339"/>
    <lineage>
        <taxon>Bacteria</taxon>
        <taxon>Bacillati</taxon>
        <taxon>Actinomycetota</taxon>
        <taxon>Actinomycetes</taxon>
        <taxon>Propionibacteriales</taxon>
        <taxon>Nocardioidaceae</taxon>
        <taxon>Nocardioides</taxon>
    </lineage>
</organism>
<dbReference type="Gene3D" id="3.90.1200.10">
    <property type="match status" value="1"/>
</dbReference>
<protein>
    <submittedName>
        <fullName evidence="3">Aminoglycoside phosphotransferase family protein</fullName>
    </submittedName>
</protein>
<dbReference type="EMBL" id="JADIVZ010000015">
    <property type="protein sequence ID" value="MBF4163752.1"/>
    <property type="molecule type" value="Genomic_DNA"/>
</dbReference>
<dbReference type="InterPro" id="IPR002575">
    <property type="entry name" value="Aminoglycoside_PTrfase"/>
</dbReference>